<name>D0LPM7_HALO1</name>
<evidence type="ECO:0000259" key="2">
    <source>
        <dbReference type="PROSITE" id="PS51737"/>
    </source>
</evidence>
<dbReference type="PROSITE" id="PS51737">
    <property type="entry name" value="RECOMBINASE_DNA_BIND"/>
    <property type="match status" value="1"/>
</dbReference>
<accession>D0LPM7</accession>
<dbReference type="PANTHER" id="PTHR30461:SF23">
    <property type="entry name" value="DNA RECOMBINASE-RELATED"/>
    <property type="match status" value="1"/>
</dbReference>
<dbReference type="InterPro" id="IPR050639">
    <property type="entry name" value="SSR_resolvase"/>
</dbReference>
<feature type="domain" description="Resolvase/invertase-type recombinase catalytic" evidence="1">
    <location>
        <begin position="10"/>
        <end position="162"/>
    </location>
</feature>
<dbReference type="HOGENOM" id="CLU_010686_18_15_7"/>
<dbReference type="EMBL" id="CP001804">
    <property type="protein sequence ID" value="ACY15390.1"/>
    <property type="molecule type" value="Genomic_DNA"/>
</dbReference>
<dbReference type="STRING" id="502025.Hoch_2866"/>
<dbReference type="SMART" id="SM00857">
    <property type="entry name" value="Resolvase"/>
    <property type="match status" value="1"/>
</dbReference>
<dbReference type="KEGG" id="hoh:Hoch_2866"/>
<dbReference type="SUPFAM" id="SSF53041">
    <property type="entry name" value="Resolvase-like"/>
    <property type="match status" value="1"/>
</dbReference>
<proteinExistence type="predicted"/>
<dbReference type="AlphaFoldDB" id="D0LPM7"/>
<dbReference type="OrthoDB" id="7277848at2"/>
<dbReference type="InterPro" id="IPR025827">
    <property type="entry name" value="Zn_ribbon_recom_dom"/>
</dbReference>
<organism evidence="3 4">
    <name type="scientific">Haliangium ochraceum (strain DSM 14365 / JCM 11303 / SMP-2)</name>
    <dbReference type="NCBI Taxonomy" id="502025"/>
    <lineage>
        <taxon>Bacteria</taxon>
        <taxon>Pseudomonadati</taxon>
        <taxon>Myxococcota</taxon>
        <taxon>Polyangia</taxon>
        <taxon>Haliangiales</taxon>
        <taxon>Kofleriaceae</taxon>
        <taxon>Haliangium</taxon>
    </lineage>
</organism>
<dbReference type="Gene3D" id="3.40.50.1390">
    <property type="entry name" value="Resolvase, N-terminal catalytic domain"/>
    <property type="match status" value="1"/>
</dbReference>
<reference evidence="3 4" key="1">
    <citation type="journal article" date="2010" name="Stand. Genomic Sci.">
        <title>Complete genome sequence of Haliangium ochraceum type strain (SMP-2).</title>
        <authorList>
            <consortium name="US DOE Joint Genome Institute (JGI-PGF)"/>
            <person name="Ivanova N."/>
            <person name="Daum C."/>
            <person name="Lang E."/>
            <person name="Abt B."/>
            <person name="Kopitz M."/>
            <person name="Saunders E."/>
            <person name="Lapidus A."/>
            <person name="Lucas S."/>
            <person name="Glavina Del Rio T."/>
            <person name="Nolan M."/>
            <person name="Tice H."/>
            <person name="Copeland A."/>
            <person name="Cheng J.F."/>
            <person name="Chen F."/>
            <person name="Bruce D."/>
            <person name="Goodwin L."/>
            <person name="Pitluck S."/>
            <person name="Mavromatis K."/>
            <person name="Pati A."/>
            <person name="Mikhailova N."/>
            <person name="Chen A."/>
            <person name="Palaniappan K."/>
            <person name="Land M."/>
            <person name="Hauser L."/>
            <person name="Chang Y.J."/>
            <person name="Jeffries C.D."/>
            <person name="Detter J.C."/>
            <person name="Brettin T."/>
            <person name="Rohde M."/>
            <person name="Goker M."/>
            <person name="Bristow J."/>
            <person name="Markowitz V."/>
            <person name="Eisen J.A."/>
            <person name="Hugenholtz P."/>
            <person name="Kyrpides N.C."/>
            <person name="Klenk H.P."/>
        </authorList>
    </citation>
    <scope>NUCLEOTIDE SEQUENCE [LARGE SCALE GENOMIC DNA]</scope>
    <source>
        <strain evidence="4">DSM 14365 / CIP 107738 / JCM 11303 / AJ 13395 / SMP-2</strain>
    </source>
</reference>
<keyword evidence="4" id="KW-1185">Reference proteome</keyword>
<protein>
    <submittedName>
        <fullName evidence="3">Resolvase domain protein</fullName>
    </submittedName>
</protein>
<dbReference type="Gene3D" id="3.90.1750.20">
    <property type="entry name" value="Putative Large Serine Recombinase, Chain B, Domain 2"/>
    <property type="match status" value="1"/>
</dbReference>
<evidence type="ECO:0000259" key="1">
    <source>
        <dbReference type="PROSITE" id="PS51736"/>
    </source>
</evidence>
<dbReference type="InterPro" id="IPR038109">
    <property type="entry name" value="DNA_bind_recomb_sf"/>
</dbReference>
<dbReference type="RefSeq" id="WP_012827998.1">
    <property type="nucleotide sequence ID" value="NC_013440.1"/>
</dbReference>
<dbReference type="InterPro" id="IPR011109">
    <property type="entry name" value="DNA_bind_recombinase_dom"/>
</dbReference>
<dbReference type="Pfam" id="PF00239">
    <property type="entry name" value="Resolvase"/>
    <property type="match status" value="1"/>
</dbReference>
<dbReference type="GO" id="GO:0000150">
    <property type="term" value="F:DNA strand exchange activity"/>
    <property type="evidence" value="ECO:0007669"/>
    <property type="project" value="InterPro"/>
</dbReference>
<dbReference type="InterPro" id="IPR006119">
    <property type="entry name" value="Resolv_N"/>
</dbReference>
<dbReference type="GO" id="GO:0003677">
    <property type="term" value="F:DNA binding"/>
    <property type="evidence" value="ECO:0007669"/>
    <property type="project" value="InterPro"/>
</dbReference>
<dbReference type="PROSITE" id="PS51736">
    <property type="entry name" value="RECOMBINASES_3"/>
    <property type="match status" value="1"/>
</dbReference>
<dbReference type="Pfam" id="PF13408">
    <property type="entry name" value="Zn_ribbon_recom"/>
    <property type="match status" value="1"/>
</dbReference>
<dbReference type="Proteomes" id="UP000001880">
    <property type="component" value="Chromosome"/>
</dbReference>
<dbReference type="eggNOG" id="COG1961">
    <property type="taxonomic scope" value="Bacteria"/>
</dbReference>
<dbReference type="InterPro" id="IPR036162">
    <property type="entry name" value="Resolvase-like_N_sf"/>
</dbReference>
<evidence type="ECO:0000313" key="3">
    <source>
        <dbReference type="EMBL" id="ACY15390.1"/>
    </source>
</evidence>
<gene>
    <name evidence="3" type="ordered locus">Hoch_2866</name>
</gene>
<dbReference type="CDD" id="cd03768">
    <property type="entry name" value="SR_ResInv"/>
    <property type="match status" value="1"/>
</dbReference>
<evidence type="ECO:0000313" key="4">
    <source>
        <dbReference type="Proteomes" id="UP000001880"/>
    </source>
</evidence>
<dbReference type="Pfam" id="PF07508">
    <property type="entry name" value="Recombinase"/>
    <property type="match status" value="1"/>
</dbReference>
<dbReference type="PANTHER" id="PTHR30461">
    <property type="entry name" value="DNA-INVERTASE FROM LAMBDOID PROPHAGE"/>
    <property type="match status" value="1"/>
</dbReference>
<feature type="domain" description="Recombinase" evidence="2">
    <location>
        <begin position="170"/>
        <end position="286"/>
    </location>
</feature>
<sequence length="525" mass="57999">MNPARTGAKRCAIYTRKSTEEGLEQEFNTLDAQRDAGEAYIASQQHEGWVCLPERYDDGGFSGANTERPALQRLLADIERGRVDAVVIYKVDRLSRSLLDFAKLMEVFDRHEVAFVSVTQQFNTATSMGRLILNVLLSFAQFEREMIAERTRDKIAAARKKGRWSGGMPPLGYEVAPGGGKLVVHAEEAAQVREIFRLYVREQSLLTTAQELNRRGWRTKQWTTKKGRRRGGVLWDKSRVHRILTSVVYLGQVTYKGTAYDGVHEPLIDAATFERARTLLEEGRVAGSSALRNRHGFLLRGMLRCGACATGMSASWTTRRGKVYRYYRCDSTVRHGTGACPVGAISAEAIEQFIVARVRDAATAPEVIEQALAQVAEDRAARRDALAREEQQIGAAYRRCREEAGNLLDALAQPGASGGRFAPERLGELETQAAQLQARRAEVCGELAALQGADVGKQEVRAALALFEPVWDVLGATERARIVRLLLEEVRYDGAGGEVTLSFYPLGIRQLAQEAAEAEAGEVAP</sequence>